<keyword evidence="3" id="KW-1185">Reference proteome</keyword>
<feature type="transmembrane region" description="Helical" evidence="1">
    <location>
        <begin position="9"/>
        <end position="31"/>
    </location>
</feature>
<reference evidence="2 3" key="1">
    <citation type="submission" date="2007-04" db="EMBL/GenBank/DDBJ databases">
        <authorList>
            <person name="Fulton L."/>
            <person name="Clifton S."/>
            <person name="Fulton B."/>
            <person name="Xu J."/>
            <person name="Minx P."/>
            <person name="Pepin K.H."/>
            <person name="Johnson M."/>
            <person name="Thiruvilangam P."/>
            <person name="Bhonagiri V."/>
            <person name="Nash W.E."/>
            <person name="Mardis E.R."/>
            <person name="Wilson R.K."/>
        </authorList>
    </citation>
    <scope>NUCLEOTIDE SEQUENCE [LARGE SCALE GENOMIC DNA]</scope>
    <source>
        <strain evidence="2 3">ATCC 29799</strain>
    </source>
</reference>
<gene>
    <name evidence="2" type="ORF">BACCAP_02943</name>
</gene>
<reference evidence="2 3" key="2">
    <citation type="submission" date="2007-06" db="EMBL/GenBank/DDBJ databases">
        <title>Draft genome sequence of Pseudoflavonifractor capillosus ATCC 29799.</title>
        <authorList>
            <person name="Sudarsanam P."/>
            <person name="Ley R."/>
            <person name="Guruge J."/>
            <person name="Turnbaugh P.J."/>
            <person name="Mahowald M."/>
            <person name="Liep D."/>
            <person name="Gordon J."/>
        </authorList>
    </citation>
    <scope>NUCLEOTIDE SEQUENCE [LARGE SCALE GENOMIC DNA]</scope>
    <source>
        <strain evidence="2 3">ATCC 29799</strain>
    </source>
</reference>
<dbReference type="Proteomes" id="UP000003639">
    <property type="component" value="Unassembled WGS sequence"/>
</dbReference>
<feature type="transmembrane region" description="Helical" evidence="1">
    <location>
        <begin position="184"/>
        <end position="202"/>
    </location>
</feature>
<feature type="transmembrane region" description="Helical" evidence="1">
    <location>
        <begin position="159"/>
        <end position="178"/>
    </location>
</feature>
<keyword evidence="1" id="KW-1133">Transmembrane helix</keyword>
<dbReference type="PANTHER" id="PTHR41771">
    <property type="entry name" value="MEMBRANE PROTEIN-RELATED"/>
    <property type="match status" value="1"/>
</dbReference>
<feature type="transmembrane region" description="Helical" evidence="1">
    <location>
        <begin position="356"/>
        <end position="380"/>
    </location>
</feature>
<feature type="transmembrane region" description="Helical" evidence="1">
    <location>
        <begin position="209"/>
        <end position="229"/>
    </location>
</feature>
<dbReference type="STRING" id="411467.BACCAP_02943"/>
<evidence type="ECO:0000313" key="3">
    <source>
        <dbReference type="Proteomes" id="UP000003639"/>
    </source>
</evidence>
<evidence type="ECO:0000313" key="2">
    <source>
        <dbReference type="EMBL" id="EDM99017.1"/>
    </source>
</evidence>
<feature type="transmembrane region" description="Helical" evidence="1">
    <location>
        <begin position="135"/>
        <end position="152"/>
    </location>
</feature>
<dbReference type="InterPro" id="IPR012507">
    <property type="entry name" value="YibE_F"/>
</dbReference>
<organism evidence="2 3">
    <name type="scientific">Pseudoflavonifractor capillosus ATCC 29799</name>
    <dbReference type="NCBI Taxonomy" id="411467"/>
    <lineage>
        <taxon>Bacteria</taxon>
        <taxon>Bacillati</taxon>
        <taxon>Bacillota</taxon>
        <taxon>Clostridia</taxon>
        <taxon>Eubacteriales</taxon>
        <taxon>Oscillospiraceae</taxon>
        <taxon>Pseudoflavonifractor</taxon>
    </lineage>
</organism>
<dbReference type="AlphaFoldDB" id="A6NXJ7"/>
<protein>
    <submittedName>
        <fullName evidence="2">YibE/F-like protein</fullName>
    </submittedName>
</protein>
<keyword evidence="1" id="KW-0812">Transmembrane</keyword>
<feature type="transmembrane region" description="Helical" evidence="1">
    <location>
        <begin position="257"/>
        <end position="280"/>
    </location>
</feature>
<dbReference type="eggNOG" id="COG5438">
    <property type="taxonomic scope" value="Bacteria"/>
</dbReference>
<dbReference type="Pfam" id="PF07907">
    <property type="entry name" value="YibE_F"/>
    <property type="match status" value="1"/>
</dbReference>
<proteinExistence type="predicted"/>
<keyword evidence="1" id="KW-0472">Membrane</keyword>
<comment type="caution">
    <text evidence="2">The sequence shown here is derived from an EMBL/GenBank/DDBJ whole genome shotgun (WGS) entry which is preliminary data.</text>
</comment>
<feature type="transmembrane region" description="Helical" evidence="1">
    <location>
        <begin position="313"/>
        <end position="336"/>
    </location>
</feature>
<evidence type="ECO:0000256" key="1">
    <source>
        <dbReference type="SAM" id="Phobius"/>
    </source>
</evidence>
<dbReference type="PANTHER" id="PTHR41771:SF1">
    <property type="entry name" value="MEMBRANE PROTEIN"/>
    <property type="match status" value="1"/>
</dbReference>
<accession>A6NXJ7</accession>
<dbReference type="EMBL" id="AAXG02000028">
    <property type="protein sequence ID" value="EDM99017.1"/>
    <property type="molecule type" value="Genomic_DNA"/>
</dbReference>
<name>A6NXJ7_9FIRM</name>
<sequence length="400" mass="42174">MRSSSGPRGLLPAILVLAVILGILTGLYLYAHSSEEEESVAPADYAEYESGTVIQILTDNCEADEVAEGAYRGEQTLLVEVTSGQYKGETLMVTNAVGPMYGEPAEVGESIVMIINTYSSGEHTATVYEYNRTPMIFLILALFVIVTVLVGGKTGAKSILGLALTVAMLLLIFLPLLMKGWAPIPTAFLLCSLLAIVCFVILGGCSKKIACACIGTIAGMALAMLFGLLSQQLLHLDGLRATDAEALLQLRQTGTPVHIRGLLVAGVIISALGAVMDVAMSISSALSELKTVNPELTTRGLWKSGMNIGRDMVGTMTNTLILAILGSSTVLILYMYSLSLSWHQLMSSSYMGIEVISSVSSAVGVILAVPLTALTCAIIYGRSQTAPIASTASQKQPKKS</sequence>